<keyword evidence="6" id="KW-1185">Reference proteome</keyword>
<dbReference type="OrthoDB" id="9790048at2"/>
<dbReference type="Gene3D" id="3.40.190.10">
    <property type="entry name" value="Periplasmic binding protein-like II"/>
    <property type="match status" value="2"/>
</dbReference>
<evidence type="ECO:0000256" key="1">
    <source>
        <dbReference type="ARBA" id="ARBA00022729"/>
    </source>
</evidence>
<evidence type="ECO:0000256" key="3">
    <source>
        <dbReference type="SAM" id="SignalP"/>
    </source>
</evidence>
<dbReference type="SUPFAM" id="SSF53850">
    <property type="entry name" value="Periplasmic binding protein-like II"/>
    <property type="match status" value="1"/>
</dbReference>
<accession>A0A545SQB3</accession>
<organism evidence="5 6">
    <name type="scientific">Aliiroseovarius halocynthiae</name>
    <dbReference type="NCBI Taxonomy" id="985055"/>
    <lineage>
        <taxon>Bacteria</taxon>
        <taxon>Pseudomonadati</taxon>
        <taxon>Pseudomonadota</taxon>
        <taxon>Alphaproteobacteria</taxon>
        <taxon>Rhodobacterales</taxon>
        <taxon>Paracoccaceae</taxon>
        <taxon>Aliiroseovarius</taxon>
    </lineage>
</organism>
<dbReference type="SUPFAM" id="SSF103088">
    <property type="entry name" value="OmpA-like"/>
    <property type="match status" value="1"/>
</dbReference>
<dbReference type="Pfam" id="PF12849">
    <property type="entry name" value="PBP_like_2"/>
    <property type="match status" value="1"/>
</dbReference>
<keyword evidence="1 3" id="KW-0732">Signal</keyword>
<dbReference type="InterPro" id="IPR006665">
    <property type="entry name" value="OmpA-like"/>
</dbReference>
<keyword evidence="2" id="KW-0472">Membrane</keyword>
<dbReference type="PROSITE" id="PS51123">
    <property type="entry name" value="OMPA_2"/>
    <property type="match status" value="1"/>
</dbReference>
<dbReference type="InterPro" id="IPR024370">
    <property type="entry name" value="PBP_domain"/>
</dbReference>
<dbReference type="AlphaFoldDB" id="A0A545SQB3"/>
<evidence type="ECO:0000313" key="6">
    <source>
        <dbReference type="Proteomes" id="UP000315816"/>
    </source>
</evidence>
<gene>
    <name evidence="5" type="ORF">FIL88_11350</name>
</gene>
<dbReference type="Pfam" id="PF00691">
    <property type="entry name" value="OmpA"/>
    <property type="match status" value="1"/>
</dbReference>
<dbReference type="Proteomes" id="UP000315816">
    <property type="component" value="Unassembled WGS sequence"/>
</dbReference>
<feature type="signal peptide" evidence="3">
    <location>
        <begin position="1"/>
        <end position="21"/>
    </location>
</feature>
<protein>
    <submittedName>
        <fullName evidence="5">OmpA family protein</fullName>
    </submittedName>
</protein>
<dbReference type="InterPro" id="IPR036737">
    <property type="entry name" value="OmpA-like_sf"/>
</dbReference>
<dbReference type="EMBL" id="VICH01000007">
    <property type="protein sequence ID" value="TQV67170.1"/>
    <property type="molecule type" value="Genomic_DNA"/>
</dbReference>
<evidence type="ECO:0000313" key="5">
    <source>
        <dbReference type="EMBL" id="TQV67170.1"/>
    </source>
</evidence>
<proteinExistence type="predicted"/>
<evidence type="ECO:0000256" key="2">
    <source>
        <dbReference type="PROSITE-ProRule" id="PRU00473"/>
    </source>
</evidence>
<dbReference type="GO" id="GO:0016020">
    <property type="term" value="C:membrane"/>
    <property type="evidence" value="ECO:0007669"/>
    <property type="project" value="UniProtKB-UniRule"/>
</dbReference>
<dbReference type="RefSeq" id="WP_142853982.1">
    <property type="nucleotide sequence ID" value="NZ_FXWW01000003.1"/>
</dbReference>
<feature type="domain" description="OmpA-like" evidence="4">
    <location>
        <begin position="414"/>
        <end position="534"/>
    </location>
</feature>
<dbReference type="Gene3D" id="3.30.1330.60">
    <property type="entry name" value="OmpA-like domain"/>
    <property type="match status" value="1"/>
</dbReference>
<reference evidence="5 6" key="1">
    <citation type="submission" date="2019-06" db="EMBL/GenBank/DDBJ databases">
        <title>A novel species of marine bacteria.</title>
        <authorList>
            <person name="Wang Y."/>
        </authorList>
    </citation>
    <scope>NUCLEOTIDE SEQUENCE [LARGE SCALE GENOMIC DNA]</scope>
    <source>
        <strain evidence="5 6">MA1-10</strain>
    </source>
</reference>
<dbReference type="PANTHER" id="PTHR30570:SF1">
    <property type="entry name" value="PHOSPHATE-BINDING PROTEIN PSTS"/>
    <property type="match status" value="1"/>
</dbReference>
<dbReference type="PANTHER" id="PTHR30570">
    <property type="entry name" value="PERIPLASMIC PHOSPHATE BINDING COMPONENT OF PHOSPHATE ABC TRANSPORTER"/>
    <property type="match status" value="1"/>
</dbReference>
<name>A0A545SQB3_9RHOB</name>
<evidence type="ECO:0000259" key="4">
    <source>
        <dbReference type="PROSITE" id="PS51123"/>
    </source>
</evidence>
<comment type="caution">
    <text evidence="5">The sequence shown here is derived from an EMBL/GenBank/DDBJ whole genome shotgun (WGS) entry which is preliminary data.</text>
</comment>
<feature type="chain" id="PRO_5021855792" evidence="3">
    <location>
        <begin position="22"/>
        <end position="545"/>
    </location>
</feature>
<dbReference type="CDD" id="cd07185">
    <property type="entry name" value="OmpA_C-like"/>
    <property type="match status" value="1"/>
</dbReference>
<dbReference type="InterPro" id="IPR050811">
    <property type="entry name" value="Phosphate_ABC_transporter"/>
</dbReference>
<sequence length="545" mass="58360">MKNWQKYTLLACLLTVGSTAAGQEVELTEKNGTRTVVGELVSARGGKFTVRSNVGVLTFDANLYTCTGAACPRDLPSETDLVVAGAGGVADIIMPLVVDGFAEEQELYSGMFDLKGLPLPDRFRFDANAADAGENAFDILITDEDSLPVNNVKVQEASGDALAELLITGESDVIISETPISDANLARARSNGLGDLGSIDQAHVLAVDGYTAVVSPKNKLPGLTVGQVSQIMAGEITNWSALGGPDRKINVYTLPEATGASQRVEELLLTPTQRTLQAGAKSVRSVRELSRTVEDDPYGFSVLRFSSIRDARAVPLLSECGITHLPNRFGMKTEEYELQNRVTAYNAQNVSELGAAFIDYLDSTKIDGLIAKSGMVSLSVIEQRDAEKLFHLKQSVASMDPSATGKEVASFVADKLATTRLSTTFRFSPGSSNLDNKAQRDIARIVNYVRDVKPARLVLAGFADAGGGFSQNRYLSSVRASKVQQRLVSALGGDLGQTEIEVRGYGEMAPVACNSSFSGRAKNRRVEVWVETRSLGGASADWARK</sequence>